<gene>
    <name evidence="1" type="ORF">GCM10017559_20920</name>
</gene>
<proteinExistence type="predicted"/>
<protein>
    <submittedName>
        <fullName evidence="1">Uncharacterized protein</fullName>
    </submittedName>
</protein>
<dbReference type="EMBL" id="BAAAWD010000006">
    <property type="protein sequence ID" value="GAA2999880.1"/>
    <property type="molecule type" value="Genomic_DNA"/>
</dbReference>
<dbReference type="Proteomes" id="UP001499930">
    <property type="component" value="Unassembled WGS sequence"/>
</dbReference>
<evidence type="ECO:0000313" key="1">
    <source>
        <dbReference type="EMBL" id="GAA2999880.1"/>
    </source>
</evidence>
<comment type="caution">
    <text evidence="1">The sequence shown here is derived from an EMBL/GenBank/DDBJ whole genome shotgun (WGS) entry which is preliminary data.</text>
</comment>
<dbReference type="RefSeq" id="WP_344891796.1">
    <property type="nucleotide sequence ID" value="NZ_BAAAWD010000006.1"/>
</dbReference>
<accession>A0ABP6KEU0</accession>
<sequence>MITEESGRVDDAEPIRRSESAPEAFAVWLRDDFFGRDGEPAFRKGAVWRTALLSSVIVDRPGQRG</sequence>
<evidence type="ECO:0000313" key="2">
    <source>
        <dbReference type="Proteomes" id="UP001499930"/>
    </source>
</evidence>
<keyword evidence="2" id="KW-1185">Reference proteome</keyword>
<name>A0ABP6KEU0_9ACTN</name>
<reference evidence="2" key="1">
    <citation type="journal article" date="2019" name="Int. J. Syst. Evol. Microbiol.">
        <title>The Global Catalogue of Microorganisms (GCM) 10K type strain sequencing project: providing services to taxonomists for standard genome sequencing and annotation.</title>
        <authorList>
            <consortium name="The Broad Institute Genomics Platform"/>
            <consortium name="The Broad Institute Genome Sequencing Center for Infectious Disease"/>
            <person name="Wu L."/>
            <person name="Ma J."/>
        </authorList>
    </citation>
    <scope>NUCLEOTIDE SEQUENCE [LARGE SCALE GENOMIC DNA]</scope>
    <source>
        <strain evidence="2">JCM 3106</strain>
    </source>
</reference>
<organism evidence="1 2">
    <name type="scientific">Streptosporangium longisporum</name>
    <dbReference type="NCBI Taxonomy" id="46187"/>
    <lineage>
        <taxon>Bacteria</taxon>
        <taxon>Bacillati</taxon>
        <taxon>Actinomycetota</taxon>
        <taxon>Actinomycetes</taxon>
        <taxon>Streptosporangiales</taxon>
        <taxon>Streptosporangiaceae</taxon>
        <taxon>Streptosporangium</taxon>
    </lineage>
</organism>